<dbReference type="Gene3D" id="2.60.40.4060">
    <property type="entry name" value="Reeler domain"/>
    <property type="match status" value="1"/>
</dbReference>
<evidence type="ECO:0008006" key="18">
    <source>
        <dbReference type="Google" id="ProtNLM"/>
    </source>
</evidence>
<accession>A0AAE0V9S8</accession>
<evidence type="ECO:0000256" key="2">
    <source>
        <dbReference type="ARBA" id="ARBA00004141"/>
    </source>
</evidence>
<evidence type="ECO:0000256" key="4">
    <source>
        <dbReference type="ARBA" id="ARBA00022448"/>
    </source>
</evidence>
<evidence type="ECO:0000256" key="8">
    <source>
        <dbReference type="ARBA" id="ARBA00023004"/>
    </source>
</evidence>
<evidence type="ECO:0000256" key="9">
    <source>
        <dbReference type="ARBA" id="ARBA00023136"/>
    </source>
</evidence>
<feature type="transmembrane region" description="Helical" evidence="11">
    <location>
        <begin position="367"/>
        <end position="390"/>
    </location>
</feature>
<feature type="transmembrane region" description="Helical" evidence="11">
    <location>
        <begin position="502"/>
        <end position="521"/>
    </location>
</feature>
<evidence type="ECO:0000256" key="3">
    <source>
        <dbReference type="ARBA" id="ARBA00009195"/>
    </source>
</evidence>
<dbReference type="PROSITE" id="PS50939">
    <property type="entry name" value="CYTOCHROME_B561"/>
    <property type="match status" value="1"/>
</dbReference>
<dbReference type="SMART" id="SM00664">
    <property type="entry name" value="DoH"/>
    <property type="match status" value="1"/>
</dbReference>
<evidence type="ECO:0000259" key="13">
    <source>
        <dbReference type="PROSITE" id="PS50836"/>
    </source>
</evidence>
<dbReference type="PROSITE" id="PS50836">
    <property type="entry name" value="DOMON"/>
    <property type="match status" value="1"/>
</dbReference>
<evidence type="ECO:0000256" key="6">
    <source>
        <dbReference type="ARBA" id="ARBA00022982"/>
    </source>
</evidence>
<keyword evidence="5 11" id="KW-0812">Transmembrane</keyword>
<evidence type="ECO:0000313" key="17">
    <source>
        <dbReference type="Proteomes" id="UP001274896"/>
    </source>
</evidence>
<dbReference type="FunFam" id="2.60.40.4060:FF:000003">
    <property type="entry name" value="Ferric chelate reductase 1"/>
    <property type="match status" value="1"/>
</dbReference>
<dbReference type="PANTHER" id="PTHR45828:SF3">
    <property type="entry name" value="FERRIC-CHELATE REDUCTASE 1"/>
    <property type="match status" value="1"/>
</dbReference>
<comment type="similarity">
    <text evidence="3">Belongs to the FRRS1 family.</text>
</comment>
<keyword evidence="9 11" id="KW-0472">Membrane</keyword>
<dbReference type="CDD" id="cd08760">
    <property type="entry name" value="Cyt_b561_FRRS1_like"/>
    <property type="match status" value="1"/>
</dbReference>
<organism evidence="16 17">
    <name type="scientific">Hemibagrus guttatus</name>
    <dbReference type="NCBI Taxonomy" id="175788"/>
    <lineage>
        <taxon>Eukaryota</taxon>
        <taxon>Metazoa</taxon>
        <taxon>Chordata</taxon>
        <taxon>Craniata</taxon>
        <taxon>Vertebrata</taxon>
        <taxon>Euteleostomi</taxon>
        <taxon>Actinopterygii</taxon>
        <taxon>Neopterygii</taxon>
        <taxon>Teleostei</taxon>
        <taxon>Ostariophysi</taxon>
        <taxon>Siluriformes</taxon>
        <taxon>Bagridae</taxon>
        <taxon>Hemibagrus</taxon>
    </lineage>
</organism>
<dbReference type="PANTHER" id="PTHR45828">
    <property type="entry name" value="CYTOCHROME B561/FERRIC REDUCTASE TRANSMEMBRANE"/>
    <property type="match status" value="1"/>
</dbReference>
<comment type="subcellular location">
    <subcellularLocation>
        <location evidence="2">Membrane</location>
        <topology evidence="2">Multi-pass membrane protein</topology>
    </subcellularLocation>
</comment>
<evidence type="ECO:0000256" key="11">
    <source>
        <dbReference type="SAM" id="Phobius"/>
    </source>
</evidence>
<keyword evidence="7 11" id="KW-1133">Transmembrane helix</keyword>
<feature type="domain" description="DOMON" evidence="13">
    <location>
        <begin position="208"/>
        <end position="326"/>
    </location>
</feature>
<evidence type="ECO:0000256" key="10">
    <source>
        <dbReference type="ARBA" id="ARBA00023180"/>
    </source>
</evidence>
<proteinExistence type="inferred from homology"/>
<dbReference type="PROSITE" id="PS51019">
    <property type="entry name" value="REELIN"/>
    <property type="match status" value="1"/>
</dbReference>
<keyword evidence="17" id="KW-1185">Reference proteome</keyword>
<dbReference type="EMBL" id="JAUCMX010000003">
    <property type="protein sequence ID" value="KAK3551370.1"/>
    <property type="molecule type" value="Genomic_DNA"/>
</dbReference>
<feature type="domain" description="Cytochrome b561" evidence="14">
    <location>
        <begin position="330"/>
        <end position="533"/>
    </location>
</feature>
<comment type="cofactor">
    <cofactor evidence="1">
        <name>heme b</name>
        <dbReference type="ChEBI" id="CHEBI:60344"/>
    </cofactor>
</comment>
<keyword evidence="6" id="KW-0249">Electron transport</keyword>
<evidence type="ECO:0000313" key="16">
    <source>
        <dbReference type="EMBL" id="KAK3551370.1"/>
    </source>
</evidence>
<keyword evidence="4" id="KW-0813">Transport</keyword>
<protein>
    <recommendedName>
        <fullName evidence="18">Ferric-chelate reductase 1</fullName>
    </recommendedName>
</protein>
<sequence>MKVLFFLFAVCMNSVSSYSNGKVKEACQDMMPDHHHHPSPTSSPYTITVDKSIFSPGDQIKVNLSSPENNLQFKGFLIEARDAAKLDGGSVGTFTLVDSSISQLLSCHHREASAVSHTSNHRKTEVQVIWMPPQDAPPRVQFLATVVQKYELFWVKIPGPVLSLDGAPSPTLSPQTTTAPMPLSHPFTSKGCGDTKTCLRDPEGCNPENDTLCYFLSFRKVKQGVKFELSGPASGYVSFALSTDQWMGNDDVYLCISDPNRVSISAAYVEGRTHPVTASENVLRETAWRLADGVIQCSFHRNIHIPTPNQGRFDLDHMYYLFMAHGRAENGRTHRHDRQPLISAKQVVITGPPEDLNGSRAPLLIKFHAAFMLIGWMMTVSTGVIIARYFKPDWPETTVCGQRVWFQFHRGLMLLTVLLTCIGFILPFIYRRGWSKRAGSHPYFGCTVMALAVIQPIVALFRPAPDSSRRYIFNWFHLGTGTVAQVLAVVAIFLGIHQQALLLPAPLTTGLLSACVVWFVLADLALEVHRRGLLPIGQIFRNFQVYTENLQTEDKEEILFVQSENESKGSSFKKVVLAVYLCGNFCFLAFILAAISEI</sequence>
<dbReference type="CDD" id="cd09628">
    <property type="entry name" value="DOMON_SDR_2_like"/>
    <property type="match status" value="1"/>
</dbReference>
<dbReference type="Pfam" id="PF03351">
    <property type="entry name" value="DOMON"/>
    <property type="match status" value="1"/>
</dbReference>
<keyword evidence="12" id="KW-0732">Signal</keyword>
<evidence type="ECO:0000256" key="1">
    <source>
        <dbReference type="ARBA" id="ARBA00001970"/>
    </source>
</evidence>
<dbReference type="Proteomes" id="UP001274896">
    <property type="component" value="Unassembled WGS sequence"/>
</dbReference>
<reference evidence="16" key="1">
    <citation type="submission" date="2023-06" db="EMBL/GenBank/DDBJ databases">
        <title>Male Hemibagrus guttatus genome.</title>
        <authorList>
            <person name="Bian C."/>
        </authorList>
    </citation>
    <scope>NUCLEOTIDE SEQUENCE</scope>
    <source>
        <strain evidence="16">Male_cb2023</strain>
        <tissue evidence="16">Muscle</tissue>
    </source>
</reference>
<dbReference type="Gene3D" id="1.20.120.1770">
    <property type="match status" value="1"/>
</dbReference>
<feature type="transmembrane region" description="Helical" evidence="11">
    <location>
        <begin position="575"/>
        <end position="595"/>
    </location>
</feature>
<dbReference type="InterPro" id="IPR006593">
    <property type="entry name" value="Cyt_b561/ferric_Rdtase_TM"/>
</dbReference>
<dbReference type="InterPro" id="IPR002861">
    <property type="entry name" value="Reeler_dom"/>
</dbReference>
<evidence type="ECO:0000259" key="15">
    <source>
        <dbReference type="PROSITE" id="PS51019"/>
    </source>
</evidence>
<keyword evidence="8" id="KW-0408">Iron</keyword>
<evidence type="ECO:0000259" key="14">
    <source>
        <dbReference type="PROSITE" id="PS50939"/>
    </source>
</evidence>
<name>A0AAE0V9S8_9TELE</name>
<evidence type="ECO:0000256" key="12">
    <source>
        <dbReference type="SAM" id="SignalP"/>
    </source>
</evidence>
<dbReference type="AlphaFoldDB" id="A0AAE0V9S8"/>
<dbReference type="Pfam" id="PF02014">
    <property type="entry name" value="Reeler"/>
    <property type="match status" value="1"/>
</dbReference>
<dbReference type="InterPro" id="IPR042307">
    <property type="entry name" value="Reeler_sf"/>
</dbReference>
<feature type="domain" description="Reelin" evidence="15">
    <location>
        <begin position="8"/>
        <end position="180"/>
    </location>
</feature>
<dbReference type="InterPro" id="IPR005018">
    <property type="entry name" value="DOMON_domain"/>
</dbReference>
<gene>
    <name evidence="16" type="ORF">QTP70_016657</name>
</gene>
<dbReference type="SMART" id="SM00665">
    <property type="entry name" value="B561"/>
    <property type="match status" value="1"/>
</dbReference>
<dbReference type="Pfam" id="PF03188">
    <property type="entry name" value="Cytochrom_B561"/>
    <property type="match status" value="1"/>
</dbReference>
<dbReference type="InterPro" id="IPR051237">
    <property type="entry name" value="Ferric-chelate_Red/DefProt"/>
</dbReference>
<comment type="caution">
    <text evidence="16">The sequence shown here is derived from an EMBL/GenBank/DDBJ whole genome shotgun (WGS) entry which is preliminary data.</text>
</comment>
<feature type="signal peptide" evidence="12">
    <location>
        <begin position="1"/>
        <end position="17"/>
    </location>
</feature>
<feature type="transmembrane region" description="Helical" evidence="11">
    <location>
        <begin position="473"/>
        <end position="496"/>
    </location>
</feature>
<dbReference type="CDD" id="cd08544">
    <property type="entry name" value="Reeler"/>
    <property type="match status" value="1"/>
</dbReference>
<feature type="chain" id="PRO_5042146604" description="Ferric-chelate reductase 1" evidence="12">
    <location>
        <begin position="18"/>
        <end position="598"/>
    </location>
</feature>
<evidence type="ECO:0000256" key="7">
    <source>
        <dbReference type="ARBA" id="ARBA00022989"/>
    </source>
</evidence>
<evidence type="ECO:0000256" key="5">
    <source>
        <dbReference type="ARBA" id="ARBA00022692"/>
    </source>
</evidence>
<dbReference type="GO" id="GO:0016020">
    <property type="term" value="C:membrane"/>
    <property type="evidence" value="ECO:0007669"/>
    <property type="project" value="UniProtKB-SubCell"/>
</dbReference>
<feature type="transmembrane region" description="Helical" evidence="11">
    <location>
        <begin position="411"/>
        <end position="430"/>
    </location>
</feature>
<feature type="transmembrane region" description="Helical" evidence="11">
    <location>
        <begin position="442"/>
        <end position="461"/>
    </location>
</feature>
<keyword evidence="10" id="KW-0325">Glycoprotein</keyword>